<dbReference type="HOGENOM" id="CLU_040933_1_0_0"/>
<dbReference type="PANTHER" id="PTHR47099">
    <property type="entry name" value="METHYLCOBAMIDE:COM METHYLTRANSFERASE MTBA"/>
    <property type="match status" value="1"/>
</dbReference>
<protein>
    <submittedName>
        <fullName evidence="2">Uroporphyrinogen decarboxylase</fullName>
    </submittedName>
</protein>
<dbReference type="InterPro" id="IPR052024">
    <property type="entry name" value="Methanogen_methyltrans"/>
</dbReference>
<dbReference type="RefSeq" id="WP_015922524.1">
    <property type="nucleotide sequence ID" value="NC_011959.1"/>
</dbReference>
<accession>B9L086</accession>
<dbReference type="GO" id="GO:0004853">
    <property type="term" value="F:uroporphyrinogen decarboxylase activity"/>
    <property type="evidence" value="ECO:0007669"/>
    <property type="project" value="InterPro"/>
</dbReference>
<dbReference type="PANTHER" id="PTHR47099:SF1">
    <property type="entry name" value="METHYLCOBAMIDE:COM METHYLTRANSFERASE MTBA"/>
    <property type="match status" value="1"/>
</dbReference>
<dbReference type="InterPro" id="IPR038071">
    <property type="entry name" value="UROD/MetE-like_sf"/>
</dbReference>
<organism evidence="2 3">
    <name type="scientific">Thermomicrobium roseum (strain ATCC 27502 / DSM 5159 / P-2)</name>
    <dbReference type="NCBI Taxonomy" id="309801"/>
    <lineage>
        <taxon>Bacteria</taxon>
        <taxon>Pseudomonadati</taxon>
        <taxon>Thermomicrobiota</taxon>
        <taxon>Thermomicrobia</taxon>
        <taxon>Thermomicrobiales</taxon>
        <taxon>Thermomicrobiaceae</taxon>
        <taxon>Thermomicrobium</taxon>
    </lineage>
</organism>
<sequence length="335" mass="35826">MPKASEHWERIEAAIAGESVDHPPVSLWRHFPEEDQDAATLARVTLAWQRRFAFDFVKLMPPGDYPVIAWGGASEYRGSPSGTRTVTRYPVEQPADWPTIRPLPVDLGPFRTVNEAARLVARELGGAVPVLQTVFSPLTVAYKLSAGRVLHDLVEHPALVEEALAAITETMRALVHAALAAGADGLFFATQCATADLTDPATYARWGRPGDLAVLEAAAGAPFLLLHIHGPAPHFDLLADYPVHVLNWHDRRAGPSLAEGEQRSGRCVAGGLDETTIATLAPKAVAAQARDAIAQLKGRHLMVTPGCVIPIATPDANVAAAVAAVRSNGERSQRS</sequence>
<gene>
    <name evidence="2" type="ordered locus">trd_1579</name>
</gene>
<dbReference type="eggNOG" id="COG0407">
    <property type="taxonomic scope" value="Bacteria"/>
</dbReference>
<dbReference type="Gene3D" id="3.20.20.210">
    <property type="match status" value="1"/>
</dbReference>
<dbReference type="Proteomes" id="UP000000447">
    <property type="component" value="Chromosome"/>
</dbReference>
<name>B9L086_THERP</name>
<proteinExistence type="predicted"/>
<dbReference type="AlphaFoldDB" id="B9L086"/>
<evidence type="ECO:0000259" key="1">
    <source>
        <dbReference type="Pfam" id="PF01208"/>
    </source>
</evidence>
<evidence type="ECO:0000313" key="3">
    <source>
        <dbReference type="Proteomes" id="UP000000447"/>
    </source>
</evidence>
<dbReference type="EMBL" id="CP001275">
    <property type="protein sequence ID" value="ACM05496.1"/>
    <property type="molecule type" value="Genomic_DNA"/>
</dbReference>
<dbReference type="GO" id="GO:0006779">
    <property type="term" value="P:porphyrin-containing compound biosynthetic process"/>
    <property type="evidence" value="ECO:0007669"/>
    <property type="project" value="InterPro"/>
</dbReference>
<feature type="domain" description="Uroporphyrinogen decarboxylase (URO-D)" evidence="1">
    <location>
        <begin position="9"/>
        <end position="327"/>
    </location>
</feature>
<keyword evidence="3" id="KW-1185">Reference proteome</keyword>
<dbReference type="InterPro" id="IPR000257">
    <property type="entry name" value="Uroporphyrinogen_deCOase"/>
</dbReference>
<dbReference type="KEGG" id="tro:trd_1579"/>
<dbReference type="STRING" id="309801.trd_1579"/>
<dbReference type="Pfam" id="PF01208">
    <property type="entry name" value="URO-D"/>
    <property type="match status" value="1"/>
</dbReference>
<dbReference type="SUPFAM" id="SSF51726">
    <property type="entry name" value="UROD/MetE-like"/>
    <property type="match status" value="1"/>
</dbReference>
<evidence type="ECO:0000313" key="2">
    <source>
        <dbReference type="EMBL" id="ACM05496.1"/>
    </source>
</evidence>
<reference evidence="2 3" key="1">
    <citation type="journal article" date="2009" name="PLoS ONE">
        <title>Complete genome sequence of the aerobic CO-oxidizing thermophile Thermomicrobium roseum.</title>
        <authorList>
            <person name="Wu D."/>
            <person name="Raymond J."/>
            <person name="Wu M."/>
            <person name="Chatterji S."/>
            <person name="Ren Q."/>
            <person name="Graham J.E."/>
            <person name="Bryant D.A."/>
            <person name="Robb F."/>
            <person name="Colman A."/>
            <person name="Tallon L.J."/>
            <person name="Badger J.H."/>
            <person name="Madupu R."/>
            <person name="Ward N.L."/>
            <person name="Eisen J.A."/>
        </authorList>
    </citation>
    <scope>NUCLEOTIDE SEQUENCE [LARGE SCALE GENOMIC DNA]</scope>
    <source>
        <strain evidence="3">ATCC 27502 / DSM 5159 / P-2</strain>
    </source>
</reference>